<accession>A0AAD9KZE0</accession>
<comment type="caution">
    <text evidence="2">The sequence shown here is derived from an EMBL/GenBank/DDBJ whole genome shotgun (WGS) entry which is preliminary data.</text>
</comment>
<dbReference type="Proteomes" id="UP001209878">
    <property type="component" value="Unassembled WGS sequence"/>
</dbReference>
<feature type="compositionally biased region" description="Basic and acidic residues" evidence="1">
    <location>
        <begin position="133"/>
        <end position="156"/>
    </location>
</feature>
<dbReference type="AlphaFoldDB" id="A0AAD9KZE0"/>
<feature type="compositionally biased region" description="Basic and acidic residues" evidence="1">
    <location>
        <begin position="38"/>
        <end position="92"/>
    </location>
</feature>
<proteinExistence type="predicted"/>
<gene>
    <name evidence="2" type="ORF">NP493_453g02003</name>
</gene>
<dbReference type="EMBL" id="JAODUO010000453">
    <property type="protein sequence ID" value="KAK2180211.1"/>
    <property type="molecule type" value="Genomic_DNA"/>
</dbReference>
<evidence type="ECO:0000313" key="2">
    <source>
        <dbReference type="EMBL" id="KAK2180211.1"/>
    </source>
</evidence>
<protein>
    <submittedName>
        <fullName evidence="2">Uncharacterized protein</fullName>
    </submittedName>
</protein>
<evidence type="ECO:0000313" key="3">
    <source>
        <dbReference type="Proteomes" id="UP001209878"/>
    </source>
</evidence>
<evidence type="ECO:0000256" key="1">
    <source>
        <dbReference type="SAM" id="MobiDB-lite"/>
    </source>
</evidence>
<reference evidence="2" key="1">
    <citation type="journal article" date="2023" name="Mol. Biol. Evol.">
        <title>Third-Generation Sequencing Reveals the Adaptive Role of the Epigenome in Three Deep-Sea Polychaetes.</title>
        <authorList>
            <person name="Perez M."/>
            <person name="Aroh O."/>
            <person name="Sun Y."/>
            <person name="Lan Y."/>
            <person name="Juniper S.K."/>
            <person name="Young C.R."/>
            <person name="Angers B."/>
            <person name="Qian P.Y."/>
        </authorList>
    </citation>
    <scope>NUCLEOTIDE SEQUENCE</scope>
    <source>
        <strain evidence="2">R07B-5</strain>
    </source>
</reference>
<sequence>MSEHVNTHGPDAQVVAGNNFSAFNINDSVELDSSKSSGKGERKEREKKEEGEKNGEREEKGKNGEREEREQIGKKEERKQKGEREDKGEKASRGKPTWQVEVEARGGKIPRQQVPKHGKKESGGGDAAVSETDWQREARRREAARGGRYTDPEKKHVSAIKNSPEPEQMGSPG</sequence>
<name>A0AAD9KZE0_RIDPI</name>
<feature type="region of interest" description="Disordered" evidence="1">
    <location>
        <begin position="24"/>
        <end position="173"/>
    </location>
</feature>
<keyword evidence="3" id="KW-1185">Reference proteome</keyword>
<organism evidence="2 3">
    <name type="scientific">Ridgeia piscesae</name>
    <name type="common">Tubeworm</name>
    <dbReference type="NCBI Taxonomy" id="27915"/>
    <lineage>
        <taxon>Eukaryota</taxon>
        <taxon>Metazoa</taxon>
        <taxon>Spiralia</taxon>
        <taxon>Lophotrochozoa</taxon>
        <taxon>Annelida</taxon>
        <taxon>Polychaeta</taxon>
        <taxon>Sedentaria</taxon>
        <taxon>Canalipalpata</taxon>
        <taxon>Sabellida</taxon>
        <taxon>Siboglinidae</taxon>
        <taxon>Ridgeia</taxon>
    </lineage>
</organism>